<organism evidence="2 3">
    <name type="scientific">Botryotinia narcissicola</name>
    <dbReference type="NCBI Taxonomy" id="278944"/>
    <lineage>
        <taxon>Eukaryota</taxon>
        <taxon>Fungi</taxon>
        <taxon>Dikarya</taxon>
        <taxon>Ascomycota</taxon>
        <taxon>Pezizomycotina</taxon>
        <taxon>Leotiomycetes</taxon>
        <taxon>Helotiales</taxon>
        <taxon>Sclerotiniaceae</taxon>
        <taxon>Botryotinia</taxon>
    </lineage>
</organism>
<feature type="domain" description="2EXR" evidence="1">
    <location>
        <begin position="23"/>
        <end position="141"/>
    </location>
</feature>
<dbReference type="Proteomes" id="UP000297452">
    <property type="component" value="Unassembled WGS sequence"/>
</dbReference>
<reference evidence="2 3" key="1">
    <citation type="submission" date="2017-12" db="EMBL/GenBank/DDBJ databases">
        <title>Comparative genomics of Botrytis spp.</title>
        <authorList>
            <person name="Valero-Jimenez C.A."/>
            <person name="Tapia P."/>
            <person name="Veloso J."/>
            <person name="Silva-Moreno E."/>
            <person name="Staats M."/>
            <person name="Valdes J.H."/>
            <person name="Van Kan J.A.L."/>
        </authorList>
    </citation>
    <scope>NUCLEOTIDE SEQUENCE [LARGE SCALE GENOMIC DNA]</scope>
    <source>
        <strain evidence="2 3">MUCL2120</strain>
    </source>
</reference>
<evidence type="ECO:0000313" key="3">
    <source>
        <dbReference type="Proteomes" id="UP000297452"/>
    </source>
</evidence>
<protein>
    <recommendedName>
        <fullName evidence="1">2EXR domain-containing protein</fullName>
    </recommendedName>
</protein>
<dbReference type="Pfam" id="PF20150">
    <property type="entry name" value="2EXR"/>
    <property type="match status" value="1"/>
</dbReference>
<accession>A0A4Z1J0V9</accession>
<sequence length="299" mass="34935">MSGGGPGNHITMANASRIPITDFPIFMKVVPELRSKIWLATLPDTIKPALFRYKKGCWHLLHLTKYDPCGQYNRRDDKKNMRLEFRHNMLGHVQIETRLVSVNHEAREVAVRWAQKKGFVVQRIEGYPIISCPFNPGRDILYIPHNDVVRFMNEAIDILNKVEPANREPLPSTFVKNFAIMEVSMWTHGPAFLRRLFKHFVPIGMLVILIPTELGTKFADRYLNLQERWEFRKGGAWVWDNKKNLWNGHGRRFHDKLQFYGVLDRSRHDYRRVLAGDDGSDFKLQAGAAIPSRHRRSFY</sequence>
<evidence type="ECO:0000313" key="2">
    <source>
        <dbReference type="EMBL" id="TGO67268.1"/>
    </source>
</evidence>
<gene>
    <name evidence="2" type="ORF">BOTNAR_0045g00120</name>
</gene>
<name>A0A4Z1J0V9_9HELO</name>
<dbReference type="InterPro" id="IPR045518">
    <property type="entry name" value="2EXR"/>
</dbReference>
<dbReference type="AlphaFoldDB" id="A0A4Z1J0V9"/>
<dbReference type="EMBL" id="PQXJ01000045">
    <property type="protein sequence ID" value="TGO67268.1"/>
    <property type="molecule type" value="Genomic_DNA"/>
</dbReference>
<dbReference type="OrthoDB" id="3546385at2759"/>
<comment type="caution">
    <text evidence="2">The sequence shown here is derived from an EMBL/GenBank/DDBJ whole genome shotgun (WGS) entry which is preliminary data.</text>
</comment>
<keyword evidence="3" id="KW-1185">Reference proteome</keyword>
<proteinExistence type="predicted"/>
<evidence type="ECO:0000259" key="1">
    <source>
        <dbReference type="Pfam" id="PF20150"/>
    </source>
</evidence>